<keyword evidence="3 5" id="KW-0808">Transferase</keyword>
<dbReference type="PRINTS" id="PR00996">
    <property type="entry name" value="CHERMTFRASE"/>
</dbReference>
<feature type="binding site" evidence="6">
    <location>
        <begin position="224"/>
        <end position="225"/>
    </location>
    <ligand>
        <name>S-adenosyl-L-methionine</name>
        <dbReference type="ChEBI" id="CHEBI:59789"/>
    </ligand>
</feature>
<dbReference type="Pfam" id="PF03705">
    <property type="entry name" value="CheR_N"/>
    <property type="match status" value="1"/>
</dbReference>
<feature type="binding site" evidence="6">
    <location>
        <position position="83"/>
    </location>
    <ligand>
        <name>S-adenosyl-L-methionine</name>
        <dbReference type="ChEBI" id="CHEBI:59789"/>
    </ligand>
</feature>
<dbReference type="SUPFAM" id="SSF53335">
    <property type="entry name" value="S-adenosyl-L-methionine-dependent methyltransferases"/>
    <property type="match status" value="1"/>
</dbReference>
<proteinExistence type="predicted"/>
<feature type="binding site" evidence="6">
    <location>
        <position position="81"/>
    </location>
    <ligand>
        <name>S-adenosyl-L-methionine</name>
        <dbReference type="ChEBI" id="CHEBI:59789"/>
    </ligand>
</feature>
<dbReference type="SMART" id="SM00138">
    <property type="entry name" value="MeTrc"/>
    <property type="match status" value="1"/>
</dbReference>
<dbReference type="InterPro" id="IPR022642">
    <property type="entry name" value="CheR_C"/>
</dbReference>
<feature type="binding site" evidence="6">
    <location>
        <position position="126"/>
    </location>
    <ligand>
        <name>S-adenosyl-L-methionine</name>
        <dbReference type="ChEBI" id="CHEBI:59789"/>
    </ligand>
</feature>
<dbReference type="GO" id="GO:0032259">
    <property type="term" value="P:methylation"/>
    <property type="evidence" value="ECO:0007669"/>
    <property type="project" value="UniProtKB-KW"/>
</dbReference>
<comment type="catalytic activity">
    <reaction evidence="1 5">
        <text>L-glutamyl-[protein] + S-adenosyl-L-methionine = [protein]-L-glutamate 5-O-methyl ester + S-adenosyl-L-homocysteine</text>
        <dbReference type="Rhea" id="RHEA:24452"/>
        <dbReference type="Rhea" id="RHEA-COMP:10208"/>
        <dbReference type="Rhea" id="RHEA-COMP:10311"/>
        <dbReference type="ChEBI" id="CHEBI:29973"/>
        <dbReference type="ChEBI" id="CHEBI:57856"/>
        <dbReference type="ChEBI" id="CHEBI:59789"/>
        <dbReference type="ChEBI" id="CHEBI:82795"/>
        <dbReference type="EC" id="2.1.1.80"/>
    </reaction>
</comment>
<gene>
    <name evidence="8" type="ORF">SAMN05421779_107102</name>
</gene>
<evidence type="ECO:0000256" key="6">
    <source>
        <dbReference type="PIRSR" id="PIRSR000410-1"/>
    </source>
</evidence>
<dbReference type="Gene3D" id="3.40.50.150">
    <property type="entry name" value="Vaccinia Virus protein VP39"/>
    <property type="match status" value="1"/>
</dbReference>
<reference evidence="8 9" key="1">
    <citation type="submission" date="2017-01" db="EMBL/GenBank/DDBJ databases">
        <authorList>
            <person name="Mah S.A."/>
            <person name="Swanson W.J."/>
            <person name="Moy G.W."/>
            <person name="Vacquier V.D."/>
        </authorList>
    </citation>
    <scope>NUCLEOTIDE SEQUENCE [LARGE SCALE GENOMIC DNA]</scope>
    <source>
        <strain evidence="8 9">DSM 11589</strain>
    </source>
</reference>
<feature type="domain" description="CheR-type methyltransferase" evidence="7">
    <location>
        <begin position="4"/>
        <end position="279"/>
    </location>
</feature>
<dbReference type="PROSITE" id="PS50123">
    <property type="entry name" value="CHER"/>
    <property type="match status" value="1"/>
</dbReference>
<dbReference type="RefSeq" id="WP_076401703.1">
    <property type="nucleotide sequence ID" value="NZ_FTOA01000007.1"/>
</dbReference>
<dbReference type="OrthoDB" id="9816309at2"/>
<dbReference type="InterPro" id="IPR022641">
    <property type="entry name" value="CheR_N"/>
</dbReference>
<dbReference type="STRING" id="80876.SAMN05421779_107102"/>
<dbReference type="Pfam" id="PF01739">
    <property type="entry name" value="CheR"/>
    <property type="match status" value="1"/>
</dbReference>
<dbReference type="EC" id="2.1.1.80" evidence="5"/>
<dbReference type="GO" id="GO:0008983">
    <property type="term" value="F:protein-glutamate O-methyltransferase activity"/>
    <property type="evidence" value="ECO:0007669"/>
    <property type="project" value="UniProtKB-EC"/>
</dbReference>
<dbReference type="InterPro" id="IPR036804">
    <property type="entry name" value="CheR_N_sf"/>
</dbReference>
<dbReference type="PANTHER" id="PTHR24422">
    <property type="entry name" value="CHEMOTAXIS PROTEIN METHYLTRANSFERASE"/>
    <property type="match status" value="1"/>
</dbReference>
<evidence type="ECO:0000256" key="4">
    <source>
        <dbReference type="ARBA" id="ARBA00022691"/>
    </source>
</evidence>
<name>A0A1N7PMW9_9PROT</name>
<dbReference type="Gene3D" id="1.10.155.10">
    <property type="entry name" value="Chemotaxis receptor methyltransferase CheR, N-terminal domain"/>
    <property type="match status" value="1"/>
</dbReference>
<organism evidence="8 9">
    <name type="scientific">Insolitispirillum peregrinum</name>
    <dbReference type="NCBI Taxonomy" id="80876"/>
    <lineage>
        <taxon>Bacteria</taxon>
        <taxon>Pseudomonadati</taxon>
        <taxon>Pseudomonadota</taxon>
        <taxon>Alphaproteobacteria</taxon>
        <taxon>Rhodospirillales</taxon>
        <taxon>Novispirillaceae</taxon>
        <taxon>Insolitispirillum</taxon>
    </lineage>
</organism>
<feature type="binding site" evidence="6">
    <location>
        <position position="87"/>
    </location>
    <ligand>
        <name>S-adenosyl-L-methionine</name>
        <dbReference type="ChEBI" id="CHEBI:59789"/>
    </ligand>
</feature>
<evidence type="ECO:0000256" key="2">
    <source>
        <dbReference type="ARBA" id="ARBA00022603"/>
    </source>
</evidence>
<evidence type="ECO:0000256" key="3">
    <source>
        <dbReference type="ARBA" id="ARBA00022679"/>
    </source>
</evidence>
<feature type="binding site" evidence="6">
    <location>
        <begin position="207"/>
        <end position="208"/>
    </location>
    <ligand>
        <name>S-adenosyl-L-methionine</name>
        <dbReference type="ChEBI" id="CHEBI:59789"/>
    </ligand>
</feature>
<dbReference type="PIRSF" id="PIRSF000410">
    <property type="entry name" value="CheR"/>
    <property type="match status" value="1"/>
</dbReference>
<protein>
    <recommendedName>
        <fullName evidence="5">Chemotaxis protein methyltransferase</fullName>
        <ecNumber evidence="5">2.1.1.80</ecNumber>
    </recommendedName>
</protein>
<dbReference type="EMBL" id="FTOA01000007">
    <property type="protein sequence ID" value="SIT11921.1"/>
    <property type="molecule type" value="Genomic_DNA"/>
</dbReference>
<evidence type="ECO:0000256" key="5">
    <source>
        <dbReference type="PIRNR" id="PIRNR000410"/>
    </source>
</evidence>
<keyword evidence="4 5" id="KW-0949">S-adenosyl-L-methionine</keyword>
<dbReference type="CDD" id="cd02440">
    <property type="entry name" value="AdoMet_MTases"/>
    <property type="match status" value="1"/>
</dbReference>
<evidence type="ECO:0000313" key="8">
    <source>
        <dbReference type="EMBL" id="SIT11921.1"/>
    </source>
</evidence>
<sequence length="279" mass="31810">MPVLDDWNLPFTDSDFSFIARLARQSSGIDLSDKKRDMVYARLSKRVRALGLVSFQDYCAVLAADPHGPETTAALNAITTNLTRFFREPHHFDHFARQALPDILHGLRTNPRRLRLWSAGCSSGEEPYTLAMVLSAALPSLAGWDARILATDIDTDVLGRAAAGVYGTHELERVPPDFRQRFFHPHSDGHFIVDEKLRQLIAFKPLNLMHSWPMHGPFDAIFCRNVAIYFSRADQTRLFERMADLLRPNGYLYIGHSENLFGLSNRFQLVARTIYRRLP</sequence>
<evidence type="ECO:0000259" key="7">
    <source>
        <dbReference type="PROSITE" id="PS50123"/>
    </source>
</evidence>
<keyword evidence="2 5" id="KW-0489">Methyltransferase</keyword>
<dbReference type="SUPFAM" id="SSF47757">
    <property type="entry name" value="Chemotaxis receptor methyltransferase CheR, N-terminal domain"/>
    <property type="match status" value="1"/>
</dbReference>
<dbReference type="InterPro" id="IPR026024">
    <property type="entry name" value="Chemotaxis_MeTrfase_CheR"/>
</dbReference>
<dbReference type="PANTHER" id="PTHR24422:SF19">
    <property type="entry name" value="CHEMOTAXIS PROTEIN METHYLTRANSFERASE"/>
    <property type="match status" value="1"/>
</dbReference>
<dbReference type="InterPro" id="IPR000780">
    <property type="entry name" value="CheR_MeTrfase"/>
</dbReference>
<comment type="function">
    <text evidence="5">Methylation of the membrane-bound methyl-accepting chemotaxis proteins (MCP) to form gamma-glutamyl methyl ester residues in MCP.</text>
</comment>
<keyword evidence="9" id="KW-1185">Reference proteome</keyword>
<evidence type="ECO:0000313" key="9">
    <source>
        <dbReference type="Proteomes" id="UP000185678"/>
    </source>
</evidence>
<accession>A0A1N7PMW9</accession>
<dbReference type="AlphaFoldDB" id="A0A1N7PMW9"/>
<feature type="binding site" evidence="6">
    <location>
        <position position="152"/>
    </location>
    <ligand>
        <name>S-adenosyl-L-methionine</name>
        <dbReference type="ChEBI" id="CHEBI:59789"/>
    </ligand>
</feature>
<dbReference type="Proteomes" id="UP000185678">
    <property type="component" value="Unassembled WGS sequence"/>
</dbReference>
<dbReference type="InterPro" id="IPR050903">
    <property type="entry name" value="Bact_Chemotaxis_MeTrfase"/>
</dbReference>
<dbReference type="InterPro" id="IPR029063">
    <property type="entry name" value="SAM-dependent_MTases_sf"/>
</dbReference>
<evidence type="ECO:0000256" key="1">
    <source>
        <dbReference type="ARBA" id="ARBA00001541"/>
    </source>
</evidence>